<name>A0A0K1JM43_9MICO</name>
<protein>
    <recommendedName>
        <fullName evidence="4">Fibronectin type-III domain-containing protein</fullName>
    </recommendedName>
</protein>
<evidence type="ECO:0000313" key="3">
    <source>
        <dbReference type="Proteomes" id="UP000066480"/>
    </source>
</evidence>
<dbReference type="OrthoDB" id="9772095at2"/>
<dbReference type="InterPro" id="IPR006311">
    <property type="entry name" value="TAT_signal"/>
</dbReference>
<sequence>MPTDLNRRKFLGSGLATAGLTVAAAAVGTASAEAAEPLRAAVLEFKDPWTNGVGLAQLLTKAGVTVVPLDPAKSATEQGVDLIAFGTFTNNAPTYGEYISSQAASIRDFVAGGGVVLDLAQSDQFNATVDYLAPPLAAKRADPDHDAIFVVAPEHPLVKDLRTANAGQVFTDRSASIRVSWESLVSWESMRVLLSATPGAFPEPPILLEGAHGKGRFLVTSLTVDKCYDAAGASIQPAVAVQDSEAFFAGVAAYVASVKAGTAPAVVPTPKPKDRATGPMVGHTTTKTTRIWLRPGKDDQKVTSWRCTVTGAHGAKITASATLSDANDHSMIFEVGGLRAATRYTFSIVPTSGADGFTPLTGSFQHRTV</sequence>
<feature type="signal peptide" evidence="1">
    <location>
        <begin position="1"/>
        <end position="34"/>
    </location>
</feature>
<evidence type="ECO:0008006" key="4">
    <source>
        <dbReference type="Google" id="ProtNLM"/>
    </source>
</evidence>
<keyword evidence="1" id="KW-0732">Signal</keyword>
<gene>
    <name evidence="2" type="ORF">VV02_21180</name>
</gene>
<feature type="chain" id="PRO_5005462107" description="Fibronectin type-III domain-containing protein" evidence="1">
    <location>
        <begin position="35"/>
        <end position="369"/>
    </location>
</feature>
<dbReference type="RefSeq" id="WP_052594790.1">
    <property type="nucleotide sequence ID" value="NZ_CP011112.1"/>
</dbReference>
<dbReference type="KEGG" id="lmoi:VV02_21180"/>
<dbReference type="Proteomes" id="UP000066480">
    <property type="component" value="Chromosome"/>
</dbReference>
<dbReference type="PATRIC" id="fig|571913.6.peg.4294"/>
<proteinExistence type="predicted"/>
<dbReference type="EMBL" id="CP011112">
    <property type="protein sequence ID" value="AKU17779.1"/>
    <property type="molecule type" value="Genomic_DNA"/>
</dbReference>
<organism evidence="2 3">
    <name type="scientific">Luteipulveratus mongoliensis</name>
    <dbReference type="NCBI Taxonomy" id="571913"/>
    <lineage>
        <taxon>Bacteria</taxon>
        <taxon>Bacillati</taxon>
        <taxon>Actinomycetota</taxon>
        <taxon>Actinomycetes</taxon>
        <taxon>Micrococcales</taxon>
        <taxon>Dermacoccaceae</taxon>
        <taxon>Luteipulveratus</taxon>
    </lineage>
</organism>
<accession>A0A0K1JM43</accession>
<dbReference type="PROSITE" id="PS51318">
    <property type="entry name" value="TAT"/>
    <property type="match status" value="1"/>
</dbReference>
<evidence type="ECO:0000313" key="2">
    <source>
        <dbReference type="EMBL" id="AKU17779.1"/>
    </source>
</evidence>
<evidence type="ECO:0000256" key="1">
    <source>
        <dbReference type="SAM" id="SignalP"/>
    </source>
</evidence>
<dbReference type="AlphaFoldDB" id="A0A0K1JM43"/>
<keyword evidence="3" id="KW-1185">Reference proteome</keyword>
<reference evidence="2 3" key="1">
    <citation type="submission" date="2015-03" db="EMBL/GenBank/DDBJ databases">
        <title>Luteipulveratus halotolerans sp. nov., a novel actinobacterium (Dermacoccaceae) from Sarawak, Malaysia.</title>
        <authorList>
            <person name="Juboi H."/>
            <person name="Basik A."/>
            <person name="Shamsul S.S."/>
            <person name="Arnold P."/>
            <person name="Schmitt E.K."/>
            <person name="Sanglier J.-J."/>
            <person name="Yeo T."/>
        </authorList>
    </citation>
    <scope>NUCLEOTIDE SEQUENCE [LARGE SCALE GENOMIC DNA]</scope>
    <source>
        <strain evidence="2 3">MN07-A0370</strain>
    </source>
</reference>